<proteinExistence type="predicted"/>
<sequence>MKSRRERREEARKNKTKFEPQYKSAIRRIPAHVKQNEDGTYTTVEEQEVFVGGEPRHYNEVFGTDTETTATE</sequence>
<evidence type="ECO:0000313" key="3">
    <source>
        <dbReference type="Proteomes" id="UP000503405"/>
    </source>
</evidence>
<feature type="region of interest" description="Disordered" evidence="1">
    <location>
        <begin position="52"/>
        <end position="72"/>
    </location>
</feature>
<accession>A0A6H0X6H3</accession>
<keyword evidence="3" id="KW-1185">Reference proteome</keyword>
<organism evidence="2 3">
    <name type="scientific">Bacillus phage Izhevsk</name>
    <dbReference type="NCBI Taxonomy" id="2724322"/>
    <lineage>
        <taxon>Viruses</taxon>
        <taxon>Duplodnaviria</taxon>
        <taxon>Heunggongvirae</taxon>
        <taxon>Uroviricota</taxon>
        <taxon>Caudoviricetes</taxon>
        <taxon>Joanripponvirinae</taxon>
        <taxon>Tsamsavirus</taxon>
        <taxon>Tsamsavirus izhevsk</taxon>
    </lineage>
</organism>
<dbReference type="EMBL" id="MT254578">
    <property type="protein sequence ID" value="QIW89908.1"/>
    <property type="molecule type" value="Genomic_DNA"/>
</dbReference>
<protein>
    <submittedName>
        <fullName evidence="2">Uncharacterized protein</fullName>
    </submittedName>
</protein>
<reference evidence="2 3" key="1">
    <citation type="submission" date="2020-03" db="EMBL/GenBank/DDBJ databases">
        <authorList>
            <person name="Skorynina A."/>
            <person name="Kazantseva O."/>
            <person name="Baycher S."/>
            <person name="Piligrimova E."/>
            <person name="Kuliabin V."/>
            <person name="Shadrin A."/>
        </authorList>
    </citation>
    <scope>NUCLEOTIDE SEQUENCE [LARGE SCALE GENOMIC DNA]</scope>
</reference>
<evidence type="ECO:0000313" key="2">
    <source>
        <dbReference type="EMBL" id="QIW89908.1"/>
    </source>
</evidence>
<gene>
    <name evidence="2" type="ORF">Izhevsk_227</name>
</gene>
<dbReference type="Proteomes" id="UP000503405">
    <property type="component" value="Segment"/>
</dbReference>
<evidence type="ECO:0000256" key="1">
    <source>
        <dbReference type="SAM" id="MobiDB-lite"/>
    </source>
</evidence>
<name>A0A6H0X6H3_9CAUD</name>